<reference evidence="2 3" key="1">
    <citation type="submission" date="2016-11" db="EMBL/GenBank/DDBJ databases">
        <authorList>
            <person name="Jaros S."/>
            <person name="Januszkiewicz K."/>
            <person name="Wedrychowicz H."/>
        </authorList>
    </citation>
    <scope>NUCLEOTIDE SEQUENCE [LARGE SCALE GENOMIC DNA]</scope>
    <source>
        <strain evidence="2 3">GAS499</strain>
    </source>
</reference>
<feature type="region of interest" description="Disordered" evidence="1">
    <location>
        <begin position="1"/>
        <end position="22"/>
    </location>
</feature>
<evidence type="ECO:0000256" key="1">
    <source>
        <dbReference type="SAM" id="MobiDB-lite"/>
    </source>
</evidence>
<protein>
    <submittedName>
        <fullName evidence="2">Uncharacterized protein</fullName>
    </submittedName>
</protein>
<dbReference type="RefSeq" id="WP_154071165.1">
    <property type="nucleotide sequence ID" value="NZ_LT670844.1"/>
</dbReference>
<feature type="compositionally biased region" description="Basic residues" evidence="1">
    <location>
        <begin position="8"/>
        <end position="22"/>
    </location>
</feature>
<organism evidence="2 3">
    <name type="scientific">Bradyrhizobium lablabi</name>
    <dbReference type="NCBI Taxonomy" id="722472"/>
    <lineage>
        <taxon>Bacteria</taxon>
        <taxon>Pseudomonadati</taxon>
        <taxon>Pseudomonadota</taxon>
        <taxon>Alphaproteobacteria</taxon>
        <taxon>Hyphomicrobiales</taxon>
        <taxon>Nitrobacteraceae</taxon>
        <taxon>Bradyrhizobium</taxon>
    </lineage>
</organism>
<dbReference type="Proteomes" id="UP000189935">
    <property type="component" value="Chromosome I"/>
</dbReference>
<dbReference type="EMBL" id="LT670844">
    <property type="protein sequence ID" value="SHJ71811.1"/>
    <property type="molecule type" value="Genomic_DNA"/>
</dbReference>
<dbReference type="AlphaFoldDB" id="A0A1M6LKT6"/>
<proteinExistence type="predicted"/>
<sequence>MFAERRRARDRAKSKRHKAKVRAAKLAAAPILAVSKTDPVMRRRLYGPAPEMSKNQLRDMLAQAVRNTAEMGA</sequence>
<name>A0A1M6LKT6_9BRAD</name>
<evidence type="ECO:0000313" key="3">
    <source>
        <dbReference type="Proteomes" id="UP000189935"/>
    </source>
</evidence>
<gene>
    <name evidence="2" type="ORF">SAMN05444159_1306</name>
</gene>
<accession>A0A1M6LKT6</accession>
<evidence type="ECO:0000313" key="2">
    <source>
        <dbReference type="EMBL" id="SHJ71811.1"/>
    </source>
</evidence>